<comment type="caution">
    <text evidence="3">The sequence shown here is derived from an EMBL/GenBank/DDBJ whole genome shotgun (WGS) entry which is preliminary data.</text>
</comment>
<evidence type="ECO:0000313" key="3">
    <source>
        <dbReference type="EMBL" id="OAA92595.1"/>
    </source>
</evidence>
<keyword evidence="6" id="KW-1185">Reference proteome</keyword>
<dbReference type="PATRIC" id="fig|1705578.3.peg.1278"/>
<protein>
    <submittedName>
        <fullName evidence="3 4">Transposase, YhgA-like</fullName>
    </submittedName>
</protein>
<feature type="domain" description="Transposase (putative) YhgA-like" evidence="1">
    <location>
        <begin position="44"/>
        <end position="210"/>
    </location>
</feature>
<dbReference type="PANTHER" id="PTHR35586:SF1">
    <property type="entry name" value="SLL1691 PROTEIN"/>
    <property type="match status" value="1"/>
</dbReference>
<feature type="domain" description="DUF4351" evidence="2">
    <location>
        <begin position="297"/>
        <end position="345"/>
    </location>
</feature>
<proteinExistence type="predicted"/>
<dbReference type="InterPro" id="IPR025587">
    <property type="entry name" value="DUF4351"/>
</dbReference>
<dbReference type="Pfam" id="PF14261">
    <property type="entry name" value="DUF4351"/>
    <property type="match status" value="1"/>
</dbReference>
<reference evidence="4 6" key="2">
    <citation type="journal article" date="2016" name="Front. Microbiol.">
        <title>Industrial Acetogenic Biocatalysts: A Comparative Metabolic and Genomic Analysis.</title>
        <authorList>
            <person name="Bengelsdorf F."/>
            <person name="Poehlein A."/>
            <person name="Sonja S."/>
            <person name="Erz C."/>
            <person name="Hummel T."/>
            <person name="Hoffmeister S."/>
            <person name="Daniel R."/>
            <person name="Durre P."/>
        </authorList>
    </citation>
    <scope>NUCLEOTIDE SEQUENCE [LARGE SCALE GENOMIC DNA]</scope>
    <source>
        <strain evidence="4 6">PTA-10522</strain>
    </source>
</reference>
<accession>A0A162JAH6</accession>
<dbReference type="Pfam" id="PF04754">
    <property type="entry name" value="Transposase_31"/>
    <property type="match status" value="1"/>
</dbReference>
<evidence type="ECO:0000313" key="5">
    <source>
        <dbReference type="Proteomes" id="UP000077384"/>
    </source>
</evidence>
<evidence type="ECO:0000259" key="1">
    <source>
        <dbReference type="Pfam" id="PF04754"/>
    </source>
</evidence>
<organism evidence="3 5">
    <name type="scientific">Clostridium coskatii</name>
    <dbReference type="NCBI Taxonomy" id="1705578"/>
    <lineage>
        <taxon>Bacteria</taxon>
        <taxon>Bacillati</taxon>
        <taxon>Bacillota</taxon>
        <taxon>Clostridia</taxon>
        <taxon>Eubacteriales</taxon>
        <taxon>Clostridiaceae</taxon>
        <taxon>Clostridium</taxon>
    </lineage>
</organism>
<evidence type="ECO:0000313" key="4">
    <source>
        <dbReference type="EMBL" id="OBR91524.1"/>
    </source>
</evidence>
<dbReference type="PANTHER" id="PTHR35586">
    <property type="entry name" value="SLL1691 PROTEIN"/>
    <property type="match status" value="1"/>
</dbReference>
<dbReference type="EMBL" id="LROR01000070">
    <property type="protein sequence ID" value="OBR91524.1"/>
    <property type="molecule type" value="Genomic_DNA"/>
</dbReference>
<dbReference type="Proteomes" id="UP000077384">
    <property type="component" value="Unassembled WGS sequence"/>
</dbReference>
<gene>
    <name evidence="4" type="ORF">CLCOS_34440</name>
    <name evidence="3" type="ORF">WX73_00891</name>
</gene>
<dbReference type="AlphaFoldDB" id="A0A162JAH6"/>
<dbReference type="EMBL" id="LITQ01000019">
    <property type="protein sequence ID" value="OAA92595.1"/>
    <property type="molecule type" value="Genomic_DNA"/>
</dbReference>
<evidence type="ECO:0000313" key="6">
    <source>
        <dbReference type="Proteomes" id="UP000093694"/>
    </source>
</evidence>
<dbReference type="RefSeq" id="WP_063601512.1">
    <property type="nucleotide sequence ID" value="NZ_LITQ01000019.1"/>
</dbReference>
<dbReference type="InterPro" id="IPR006842">
    <property type="entry name" value="Transposase_31"/>
</dbReference>
<dbReference type="Proteomes" id="UP000093694">
    <property type="component" value="Unassembled WGS sequence"/>
</dbReference>
<name>A0A162JAH6_9CLOT</name>
<reference evidence="3 5" key="1">
    <citation type="journal article" date="2015" name="Biotechnol. Bioeng.">
        <title>Genome sequence and phenotypic characterization of Caulobacter segnis.</title>
        <authorList>
            <person name="Patel S."/>
            <person name="Fletcher B."/>
            <person name="Scott D.C."/>
            <person name="Ely B."/>
        </authorList>
    </citation>
    <scope>NUCLEOTIDE SEQUENCE [LARGE SCALE GENOMIC DNA]</scope>
    <source>
        <strain evidence="3 5">PS02</strain>
    </source>
</reference>
<evidence type="ECO:0000259" key="2">
    <source>
        <dbReference type="Pfam" id="PF14261"/>
    </source>
</evidence>
<sequence>MAKKHDFDAAWKSILEAFEVEIVELLFPEIFKNIAWEYGTESLDKELQEIQREIFDRDSSEKVISDKIIKVKLKNNKSKILFIHVEVQSYASCDEVFGERMFRYFYRIWDKFRYRYEDKSEIVAAAIYTYKGERGKDKNYIYRLPEIEEDILTYNFRTVDVENINLENISEDNPLKLVFKIAKNLLETKADDEEIYRAKIKLAEELREYEKVKNNEQIKALVDFLEYLFLIEDPELEKKYEKYKKEIGGAFKMSIDEIRRLHYKQEGREEGREKGIEEGFAKGREEEREQSRLKDIERVIKLLNKKFKNVDEPVIEKVKLLDSDSLNSIIEDIFDIETIKDLKRYGI</sequence>